<dbReference type="GO" id="GO:0005524">
    <property type="term" value="F:ATP binding"/>
    <property type="evidence" value="ECO:0007669"/>
    <property type="project" value="UniProtKB-KW"/>
</dbReference>
<evidence type="ECO:0000259" key="9">
    <source>
        <dbReference type="PROSITE" id="PS50989"/>
    </source>
</evidence>
<comment type="catalytic activity">
    <reaction evidence="8">
        <text>N(6)-carboxybiotinyl-L-lysyl-[protein] + acetyl-CoA = N(6)-biotinyl-L-lysyl-[protein] + malonyl-CoA</text>
        <dbReference type="Rhea" id="RHEA:54728"/>
        <dbReference type="Rhea" id="RHEA-COMP:10505"/>
        <dbReference type="Rhea" id="RHEA-COMP:10506"/>
        <dbReference type="ChEBI" id="CHEBI:57288"/>
        <dbReference type="ChEBI" id="CHEBI:57384"/>
        <dbReference type="ChEBI" id="CHEBI:83144"/>
        <dbReference type="ChEBI" id="CHEBI:83145"/>
        <dbReference type="EC" id="2.1.3.15"/>
    </reaction>
</comment>
<evidence type="ECO:0000256" key="1">
    <source>
        <dbReference type="ARBA" id="ARBA00011883"/>
    </source>
</evidence>
<keyword evidence="6" id="KW-0443">Lipid metabolism</keyword>
<feature type="non-terminal residue" evidence="10">
    <location>
        <position position="58"/>
    </location>
</feature>
<evidence type="ECO:0000256" key="6">
    <source>
        <dbReference type="ARBA" id="ARBA00023098"/>
    </source>
</evidence>
<dbReference type="EMBL" id="JABZFV010000368">
    <property type="protein sequence ID" value="MBF0935740.1"/>
    <property type="molecule type" value="Genomic_DNA"/>
</dbReference>
<gene>
    <name evidence="10" type="ORF">HXK00_08905</name>
</gene>
<dbReference type="AlphaFoldDB" id="A0A929MT49"/>
<keyword evidence="4" id="KW-0276">Fatty acid metabolism</keyword>
<dbReference type="EC" id="2.1.3.15" evidence="1"/>
<keyword evidence="3" id="KW-0547">Nucleotide-binding</keyword>
<feature type="domain" description="CoA carboxyltransferase C-terminal" evidence="9">
    <location>
        <begin position="1"/>
        <end position="58"/>
    </location>
</feature>
<evidence type="ECO:0000256" key="3">
    <source>
        <dbReference type="ARBA" id="ARBA00022741"/>
    </source>
</evidence>
<dbReference type="GO" id="GO:0016743">
    <property type="term" value="F:carboxyl- or carbamoyltransferase activity"/>
    <property type="evidence" value="ECO:0007669"/>
    <property type="project" value="InterPro"/>
</dbReference>
<dbReference type="InterPro" id="IPR011763">
    <property type="entry name" value="COA_CT_C"/>
</dbReference>
<dbReference type="GO" id="GO:0009317">
    <property type="term" value="C:acetyl-CoA carboxylase complex"/>
    <property type="evidence" value="ECO:0007669"/>
    <property type="project" value="InterPro"/>
</dbReference>
<evidence type="ECO:0000256" key="2">
    <source>
        <dbReference type="ARBA" id="ARBA00022516"/>
    </source>
</evidence>
<dbReference type="PROSITE" id="PS50989">
    <property type="entry name" value="COA_CT_CTER"/>
    <property type="match status" value="1"/>
</dbReference>
<evidence type="ECO:0000256" key="4">
    <source>
        <dbReference type="ARBA" id="ARBA00022832"/>
    </source>
</evidence>
<keyword evidence="2" id="KW-0444">Lipid biosynthesis</keyword>
<dbReference type="SUPFAM" id="SSF52096">
    <property type="entry name" value="ClpP/crotonase"/>
    <property type="match status" value="1"/>
</dbReference>
<dbReference type="InterPro" id="IPR001095">
    <property type="entry name" value="Acetyl_CoA_COase_a_su"/>
</dbReference>
<evidence type="ECO:0000256" key="5">
    <source>
        <dbReference type="ARBA" id="ARBA00022840"/>
    </source>
</evidence>
<keyword evidence="7" id="KW-0275">Fatty acid biosynthesis</keyword>
<sequence>MKAYQIVQKARDIKRISTSDVIGALCGDDFIECHGDRIMGDDAAIIGGVGLVDDQPMT</sequence>
<accession>A0A929MT49</accession>
<dbReference type="GO" id="GO:0003989">
    <property type="term" value="F:acetyl-CoA carboxylase activity"/>
    <property type="evidence" value="ECO:0007669"/>
    <property type="project" value="InterPro"/>
</dbReference>
<comment type="caution">
    <text evidence="10">The sequence shown here is derived from an EMBL/GenBank/DDBJ whole genome shotgun (WGS) entry which is preliminary data.</text>
</comment>
<proteinExistence type="predicted"/>
<evidence type="ECO:0000313" key="11">
    <source>
        <dbReference type="Proteomes" id="UP000757900"/>
    </source>
</evidence>
<evidence type="ECO:0000313" key="10">
    <source>
        <dbReference type="EMBL" id="MBF0935740.1"/>
    </source>
</evidence>
<dbReference type="Gene3D" id="3.90.226.10">
    <property type="entry name" value="2-enoyl-CoA Hydratase, Chain A, domain 1"/>
    <property type="match status" value="1"/>
</dbReference>
<reference evidence="10" key="1">
    <citation type="submission" date="2020-04" db="EMBL/GenBank/DDBJ databases">
        <title>Deep metagenomics examines the oral microbiome during advanced dental caries in children, revealing novel taxa and co-occurrences with host molecules.</title>
        <authorList>
            <person name="Baker J.L."/>
            <person name="Morton J.T."/>
            <person name="Dinis M."/>
            <person name="Alvarez R."/>
            <person name="Tran N.C."/>
            <person name="Knight R."/>
            <person name="Edlund A."/>
        </authorList>
    </citation>
    <scope>NUCLEOTIDE SEQUENCE</scope>
    <source>
        <strain evidence="10">JCVI_23_bin.16</strain>
    </source>
</reference>
<dbReference type="GO" id="GO:0006633">
    <property type="term" value="P:fatty acid biosynthetic process"/>
    <property type="evidence" value="ECO:0007669"/>
    <property type="project" value="UniProtKB-KW"/>
</dbReference>
<organism evidence="10 11">
    <name type="scientific">Abiotrophia defectiva</name>
    <name type="common">Streptococcus defectivus</name>
    <dbReference type="NCBI Taxonomy" id="46125"/>
    <lineage>
        <taxon>Bacteria</taxon>
        <taxon>Bacillati</taxon>
        <taxon>Bacillota</taxon>
        <taxon>Bacilli</taxon>
        <taxon>Lactobacillales</taxon>
        <taxon>Aerococcaceae</taxon>
        <taxon>Abiotrophia</taxon>
    </lineage>
</organism>
<dbReference type="Pfam" id="PF03255">
    <property type="entry name" value="ACCA"/>
    <property type="match status" value="1"/>
</dbReference>
<protein>
    <recommendedName>
        <fullName evidence="1">acetyl-CoA carboxytransferase</fullName>
        <ecNumber evidence="1">2.1.3.15</ecNumber>
    </recommendedName>
</protein>
<keyword evidence="5" id="KW-0067">ATP-binding</keyword>
<name>A0A929MT49_ABIDE</name>
<dbReference type="InterPro" id="IPR029045">
    <property type="entry name" value="ClpP/crotonase-like_dom_sf"/>
</dbReference>
<evidence type="ECO:0000256" key="8">
    <source>
        <dbReference type="ARBA" id="ARBA00049152"/>
    </source>
</evidence>
<evidence type="ECO:0000256" key="7">
    <source>
        <dbReference type="ARBA" id="ARBA00023160"/>
    </source>
</evidence>
<dbReference type="Proteomes" id="UP000757900">
    <property type="component" value="Unassembled WGS sequence"/>
</dbReference>
<keyword evidence="10" id="KW-0808">Transferase</keyword>